<keyword evidence="2" id="KW-0479">Metal-binding</keyword>
<dbReference type="InterPro" id="IPR014191">
    <property type="entry name" value="Anaer_RNR_activator"/>
</dbReference>
<comment type="caution">
    <text evidence="5">The sequence shown here is derived from an EMBL/GenBank/DDBJ whole genome shotgun (WGS) entry which is preliminary data.</text>
</comment>
<dbReference type="SUPFAM" id="SSF102114">
    <property type="entry name" value="Radical SAM enzymes"/>
    <property type="match status" value="1"/>
</dbReference>
<gene>
    <name evidence="5" type="ORF">SDC9_33368</name>
</gene>
<dbReference type="InterPro" id="IPR007197">
    <property type="entry name" value="rSAM"/>
</dbReference>
<evidence type="ECO:0000256" key="4">
    <source>
        <dbReference type="ARBA" id="ARBA00023014"/>
    </source>
</evidence>
<dbReference type="InterPro" id="IPR058240">
    <property type="entry name" value="rSAM_sf"/>
</dbReference>
<keyword evidence="4" id="KW-0411">Iron-sulfur</keyword>
<dbReference type="GO" id="GO:0051536">
    <property type="term" value="F:iron-sulfur cluster binding"/>
    <property type="evidence" value="ECO:0007669"/>
    <property type="project" value="UniProtKB-KW"/>
</dbReference>
<reference evidence="5" key="1">
    <citation type="submission" date="2019-08" db="EMBL/GenBank/DDBJ databases">
        <authorList>
            <person name="Kucharzyk K."/>
            <person name="Murdoch R.W."/>
            <person name="Higgins S."/>
            <person name="Loffler F."/>
        </authorList>
    </citation>
    <scope>NUCLEOTIDE SEQUENCE</scope>
</reference>
<dbReference type="NCBIfam" id="TIGR02826">
    <property type="entry name" value="RNR_activ_nrdG3"/>
    <property type="match status" value="1"/>
</dbReference>
<sequence length="167" mass="18869">MLRYLSYNIVFQEVPGEVTLAVNLSNCPNRCKGCHSPYLQEDAGEELDQKEIGKLLTRYGNAVTCVCFMGGDADPQAVEKLSLYIRTISRNRLKTAWYSGKPKLPEHCSAGSFDYIKLGPYVEKFGGLDSADTNQRFYRVEDGVMKDLTTCFRKNTKKYDVHGFDAK</sequence>
<dbReference type="Gene3D" id="3.20.20.70">
    <property type="entry name" value="Aldolase class I"/>
    <property type="match status" value="1"/>
</dbReference>
<dbReference type="GO" id="GO:0046872">
    <property type="term" value="F:metal ion binding"/>
    <property type="evidence" value="ECO:0007669"/>
    <property type="project" value="UniProtKB-KW"/>
</dbReference>
<dbReference type="GO" id="GO:0003824">
    <property type="term" value="F:catalytic activity"/>
    <property type="evidence" value="ECO:0007669"/>
    <property type="project" value="InterPro"/>
</dbReference>
<protein>
    <submittedName>
        <fullName evidence="5">Uncharacterized protein</fullName>
    </submittedName>
</protein>
<evidence type="ECO:0000256" key="3">
    <source>
        <dbReference type="ARBA" id="ARBA00023004"/>
    </source>
</evidence>
<organism evidence="5">
    <name type="scientific">bioreactor metagenome</name>
    <dbReference type="NCBI Taxonomy" id="1076179"/>
    <lineage>
        <taxon>unclassified sequences</taxon>
        <taxon>metagenomes</taxon>
        <taxon>ecological metagenomes</taxon>
    </lineage>
</organism>
<dbReference type="InterPro" id="IPR013785">
    <property type="entry name" value="Aldolase_TIM"/>
</dbReference>
<dbReference type="AlphaFoldDB" id="A0A644V7Q6"/>
<evidence type="ECO:0000313" key="5">
    <source>
        <dbReference type="EMBL" id="MPL87368.1"/>
    </source>
</evidence>
<accession>A0A644V7Q6</accession>
<dbReference type="SFLD" id="SFLDS00029">
    <property type="entry name" value="Radical_SAM"/>
    <property type="match status" value="1"/>
</dbReference>
<keyword evidence="1" id="KW-0949">S-adenosyl-L-methionine</keyword>
<evidence type="ECO:0000256" key="1">
    <source>
        <dbReference type="ARBA" id="ARBA00022691"/>
    </source>
</evidence>
<dbReference type="EMBL" id="VSSQ01000237">
    <property type="protein sequence ID" value="MPL87368.1"/>
    <property type="molecule type" value="Genomic_DNA"/>
</dbReference>
<evidence type="ECO:0000256" key="2">
    <source>
        <dbReference type="ARBA" id="ARBA00022723"/>
    </source>
</evidence>
<keyword evidence="3" id="KW-0408">Iron</keyword>
<proteinExistence type="predicted"/>
<name>A0A644V7Q6_9ZZZZ</name>